<feature type="domain" description="RNase H type-1" evidence="14">
    <location>
        <begin position="85"/>
        <end position="219"/>
    </location>
</feature>
<reference evidence="16" key="1">
    <citation type="submission" date="2020-07" db="EMBL/GenBank/DDBJ databases">
        <title>Complete genome sequencing of Coprobacter sp. strain 2CBH44.</title>
        <authorList>
            <person name="Sakamoto M."/>
            <person name="Murakami T."/>
            <person name="Mori H."/>
        </authorList>
    </citation>
    <scope>NUCLEOTIDE SEQUENCE [LARGE SCALE GENOMIC DNA]</scope>
    <source>
        <strain evidence="16">2CBH44</strain>
    </source>
</reference>
<accession>A0A7G1HWJ8</accession>
<comment type="cofactor">
    <cofactor evidence="2">
        <name>Mg(2+)</name>
        <dbReference type="ChEBI" id="CHEBI:18420"/>
    </cofactor>
</comment>
<dbReference type="InterPro" id="IPR011320">
    <property type="entry name" value="RNase_H1_N"/>
</dbReference>
<comment type="cofactor">
    <cofactor evidence="13">
        <name>Mn(2+)</name>
        <dbReference type="ChEBI" id="CHEBI:29035"/>
    </cofactor>
    <cofactor evidence="13">
        <name>Mg(2+)</name>
        <dbReference type="ChEBI" id="CHEBI:18420"/>
    </cofactor>
    <text evidence="13">Binds 2 metal ions per subunit. Manganese or magnesium.</text>
</comment>
<keyword evidence="12" id="KW-0963">Cytoplasm</keyword>
<dbReference type="SUPFAM" id="SSF55658">
    <property type="entry name" value="L9 N-domain-like"/>
    <property type="match status" value="1"/>
</dbReference>
<comment type="function">
    <text evidence="3 12">Endonuclease that specifically degrades the RNA of RNA-DNA hybrids.</text>
</comment>
<proteinExistence type="inferred from homology"/>
<dbReference type="GO" id="GO:0043137">
    <property type="term" value="P:DNA replication, removal of RNA primer"/>
    <property type="evidence" value="ECO:0007669"/>
    <property type="project" value="TreeGrafter"/>
</dbReference>
<dbReference type="EC" id="3.1.26.4" evidence="5 12"/>
<sequence>MGKFKYYVVWEGFAPGIYESWEECRLQVENFKGAKYKSFDSKEAAIRAFRGNPEEHLFILNRVAEAIAHPELAKPRQSQTPMAPQWIVDSLAVDAACSGNPGDMEYRGVYVRTGQELFRVGPMPEGTNNIGEFLAIVHGLAYLKQQNSNIPIYSDSRNALLWVHHKKCKTKLVPTERNTQIFDLIKRAEKWLTNNSYTTQLLKWETKDWGEIPADFGRK</sequence>
<dbReference type="InterPro" id="IPR009027">
    <property type="entry name" value="Ribosomal_bL9/RNase_H1_N"/>
</dbReference>
<evidence type="ECO:0000256" key="9">
    <source>
        <dbReference type="ARBA" id="ARBA00022759"/>
    </source>
</evidence>
<dbReference type="PANTHER" id="PTHR10642">
    <property type="entry name" value="RIBONUCLEASE H1"/>
    <property type="match status" value="1"/>
</dbReference>
<evidence type="ECO:0000313" key="16">
    <source>
        <dbReference type="Proteomes" id="UP000594042"/>
    </source>
</evidence>
<comment type="subcellular location">
    <subcellularLocation>
        <location evidence="12">Cytoplasm</location>
    </subcellularLocation>
</comment>
<evidence type="ECO:0000256" key="6">
    <source>
        <dbReference type="ARBA" id="ARBA00017721"/>
    </source>
</evidence>
<dbReference type="InterPro" id="IPR050092">
    <property type="entry name" value="RNase_H"/>
</dbReference>
<feature type="binding site" evidence="13">
    <location>
        <position position="155"/>
    </location>
    <ligand>
        <name>Mg(2+)</name>
        <dbReference type="ChEBI" id="CHEBI:18420"/>
        <label>2</label>
    </ligand>
</feature>
<evidence type="ECO:0000256" key="5">
    <source>
        <dbReference type="ARBA" id="ARBA00012180"/>
    </source>
</evidence>
<dbReference type="GO" id="GO:0005737">
    <property type="term" value="C:cytoplasm"/>
    <property type="evidence" value="ECO:0007669"/>
    <property type="project" value="UniProtKB-SubCell"/>
</dbReference>
<organism evidence="15 16">
    <name type="scientific">Coprobacter secundus subsp. similis</name>
    <dbReference type="NCBI Taxonomy" id="2751153"/>
    <lineage>
        <taxon>Bacteria</taxon>
        <taxon>Pseudomonadati</taxon>
        <taxon>Bacteroidota</taxon>
        <taxon>Bacteroidia</taxon>
        <taxon>Bacteroidales</taxon>
        <taxon>Barnesiellaceae</taxon>
        <taxon>Coprobacter</taxon>
    </lineage>
</organism>
<dbReference type="FunFam" id="3.40.970.10:FF:000002">
    <property type="entry name" value="Ribonuclease H"/>
    <property type="match status" value="1"/>
</dbReference>
<evidence type="ECO:0000256" key="13">
    <source>
        <dbReference type="PIRSR" id="PIRSR037839-1"/>
    </source>
</evidence>
<dbReference type="InterPro" id="IPR017290">
    <property type="entry name" value="RNase_H_bac"/>
</dbReference>
<keyword evidence="9 12" id="KW-0255">Endonuclease</keyword>
<dbReference type="Gene3D" id="3.30.420.10">
    <property type="entry name" value="Ribonuclease H-like superfamily/Ribonuclease H"/>
    <property type="match status" value="1"/>
</dbReference>
<name>A0A7G1HWJ8_9BACT</name>
<dbReference type="AlphaFoldDB" id="A0A7G1HWJ8"/>
<dbReference type="Proteomes" id="UP000594042">
    <property type="component" value="Chromosome"/>
</dbReference>
<dbReference type="GO" id="GO:0003676">
    <property type="term" value="F:nucleic acid binding"/>
    <property type="evidence" value="ECO:0007669"/>
    <property type="project" value="UniProtKB-UniRule"/>
</dbReference>
<dbReference type="PROSITE" id="PS50879">
    <property type="entry name" value="RNASE_H_1"/>
    <property type="match status" value="1"/>
</dbReference>
<protein>
    <recommendedName>
        <fullName evidence="6 12">Ribonuclease H</fullName>
        <ecNumber evidence="5 12">3.1.26.4</ecNumber>
    </recommendedName>
</protein>
<dbReference type="PIRSF" id="PIRSF037839">
    <property type="entry name" value="Ribonuclease_H"/>
    <property type="match status" value="1"/>
</dbReference>
<evidence type="ECO:0000256" key="12">
    <source>
        <dbReference type="PIRNR" id="PIRNR037839"/>
    </source>
</evidence>
<evidence type="ECO:0000256" key="8">
    <source>
        <dbReference type="ARBA" id="ARBA00022723"/>
    </source>
</evidence>
<dbReference type="RefSeq" id="WP_200754906.1">
    <property type="nucleotide sequence ID" value="NZ_AP023322.1"/>
</dbReference>
<evidence type="ECO:0000256" key="3">
    <source>
        <dbReference type="ARBA" id="ARBA00004065"/>
    </source>
</evidence>
<evidence type="ECO:0000313" key="15">
    <source>
        <dbReference type="EMBL" id="BCI64069.1"/>
    </source>
</evidence>
<dbReference type="Pfam" id="PF01693">
    <property type="entry name" value="Cauli_VI"/>
    <property type="match status" value="1"/>
</dbReference>
<dbReference type="Gene3D" id="3.40.970.10">
    <property type="entry name" value="Ribonuclease H1, N-terminal domain"/>
    <property type="match status" value="1"/>
</dbReference>
<dbReference type="InterPro" id="IPR012337">
    <property type="entry name" value="RNaseH-like_sf"/>
</dbReference>
<dbReference type="PANTHER" id="PTHR10642:SF26">
    <property type="entry name" value="RIBONUCLEASE H1"/>
    <property type="match status" value="1"/>
</dbReference>
<dbReference type="InterPro" id="IPR037056">
    <property type="entry name" value="RNase_H1_N_sf"/>
</dbReference>
<dbReference type="EMBL" id="AP023322">
    <property type="protein sequence ID" value="BCI64069.1"/>
    <property type="molecule type" value="Genomic_DNA"/>
</dbReference>
<evidence type="ECO:0000256" key="2">
    <source>
        <dbReference type="ARBA" id="ARBA00001946"/>
    </source>
</evidence>
<comment type="catalytic activity">
    <reaction evidence="1 12">
        <text>Endonucleolytic cleavage to 5'-phosphomonoester.</text>
        <dbReference type="EC" id="3.1.26.4"/>
    </reaction>
</comment>
<feature type="binding site" evidence="13">
    <location>
        <position position="94"/>
    </location>
    <ligand>
        <name>Mg(2+)</name>
        <dbReference type="ChEBI" id="CHEBI:18420"/>
        <label>1</label>
    </ligand>
</feature>
<dbReference type="GO" id="GO:0004523">
    <property type="term" value="F:RNA-DNA hybrid ribonuclease activity"/>
    <property type="evidence" value="ECO:0007669"/>
    <property type="project" value="UniProtKB-UniRule"/>
</dbReference>
<evidence type="ECO:0000256" key="1">
    <source>
        <dbReference type="ARBA" id="ARBA00000077"/>
    </source>
</evidence>
<evidence type="ECO:0000256" key="7">
    <source>
        <dbReference type="ARBA" id="ARBA00022722"/>
    </source>
</evidence>
<keyword evidence="7 12" id="KW-0540">Nuclease</keyword>
<evidence type="ECO:0000256" key="10">
    <source>
        <dbReference type="ARBA" id="ARBA00022801"/>
    </source>
</evidence>
<keyword evidence="8 12" id="KW-0479">Metal-binding</keyword>
<dbReference type="Pfam" id="PF00075">
    <property type="entry name" value="RNase_H"/>
    <property type="match status" value="1"/>
</dbReference>
<feature type="binding site" evidence="13">
    <location>
        <position position="132"/>
    </location>
    <ligand>
        <name>Mg(2+)</name>
        <dbReference type="ChEBI" id="CHEBI:18420"/>
        <label>2</label>
    </ligand>
</feature>
<dbReference type="InterPro" id="IPR036397">
    <property type="entry name" value="RNaseH_sf"/>
</dbReference>
<gene>
    <name evidence="15" type="ORF">Cop2CBH44_24220</name>
</gene>
<keyword evidence="10 12" id="KW-0378">Hydrolase</keyword>
<keyword evidence="16" id="KW-1185">Reference proteome</keyword>
<keyword evidence="13" id="KW-0464">Manganese</keyword>
<feature type="binding site" evidence="13">
    <location>
        <position position="215"/>
    </location>
    <ligand>
        <name>Mg(2+)</name>
        <dbReference type="ChEBI" id="CHEBI:18420"/>
        <label>1</label>
    </ligand>
</feature>
<evidence type="ECO:0000256" key="4">
    <source>
        <dbReference type="ARBA" id="ARBA00005300"/>
    </source>
</evidence>
<dbReference type="KEGG" id="copr:Cop2CBH44_24220"/>
<dbReference type="GO" id="GO:0046872">
    <property type="term" value="F:metal ion binding"/>
    <property type="evidence" value="ECO:0007669"/>
    <property type="project" value="UniProtKB-KW"/>
</dbReference>
<keyword evidence="11 12" id="KW-0460">Magnesium</keyword>
<evidence type="ECO:0000256" key="11">
    <source>
        <dbReference type="ARBA" id="ARBA00022842"/>
    </source>
</evidence>
<dbReference type="SUPFAM" id="SSF53098">
    <property type="entry name" value="Ribonuclease H-like"/>
    <property type="match status" value="1"/>
</dbReference>
<evidence type="ECO:0000259" key="14">
    <source>
        <dbReference type="PROSITE" id="PS50879"/>
    </source>
</evidence>
<dbReference type="InterPro" id="IPR002156">
    <property type="entry name" value="RNaseH_domain"/>
</dbReference>
<comment type="similarity">
    <text evidence="4 12">Belongs to the RNase H family.</text>
</comment>